<accession>A0A5P1RER2</accession>
<dbReference type="PANTHER" id="PTHR47360:SF1">
    <property type="entry name" value="ENDOPEPTIDASE NLPC-RELATED"/>
    <property type="match status" value="1"/>
</dbReference>
<keyword evidence="5" id="KW-0788">Thiol protease</keyword>
<reference evidence="7 8" key="1">
    <citation type="journal article" date="2019" name="Biochem. Eng. J.">
        <title>Metabolic engineering of the marine bacteria Neptunomonas concharum for the production of acetoin and meso-2,3-butanediol from acetate.</title>
        <authorList>
            <person name="Li W."/>
            <person name="Pu N."/>
            <person name="Liu C.-X."/>
            <person name="Yuan Q.-P."/>
            <person name="Li Z.-J."/>
        </authorList>
    </citation>
    <scope>NUCLEOTIDE SEQUENCE [LARGE SCALE GENOMIC DNA]</scope>
    <source>
        <strain evidence="7 8">JCM17730</strain>
    </source>
</reference>
<comment type="similarity">
    <text evidence="1">Belongs to the peptidase C40 family.</text>
</comment>
<dbReference type="RefSeq" id="WP_138987876.1">
    <property type="nucleotide sequence ID" value="NZ_CP043869.1"/>
</dbReference>
<dbReference type="PANTHER" id="PTHR47360">
    <property type="entry name" value="MUREIN DD-ENDOPEPTIDASE MEPS/MUREIN LD-CARBOXYPEPTIDASE"/>
    <property type="match status" value="1"/>
</dbReference>
<keyword evidence="2" id="KW-0645">Protease</keyword>
<dbReference type="InterPro" id="IPR000064">
    <property type="entry name" value="NLP_P60_dom"/>
</dbReference>
<dbReference type="OrthoDB" id="9807055at2"/>
<evidence type="ECO:0000313" key="7">
    <source>
        <dbReference type="EMBL" id="QEQ97761.1"/>
    </source>
</evidence>
<dbReference type="Gene3D" id="3.90.1720.10">
    <property type="entry name" value="endopeptidase domain like (from Nostoc punctiforme)"/>
    <property type="match status" value="1"/>
</dbReference>
<dbReference type="InterPro" id="IPR038765">
    <property type="entry name" value="Papain-like_cys_pep_sf"/>
</dbReference>
<proteinExistence type="inferred from homology"/>
<organism evidence="7 8">
    <name type="scientific">Neptunomonas concharum</name>
    <dbReference type="NCBI Taxonomy" id="1031538"/>
    <lineage>
        <taxon>Bacteria</taxon>
        <taxon>Pseudomonadati</taxon>
        <taxon>Pseudomonadota</taxon>
        <taxon>Gammaproteobacteria</taxon>
        <taxon>Oceanospirillales</taxon>
        <taxon>Oceanospirillaceae</taxon>
        <taxon>Neptunomonas</taxon>
    </lineage>
</organism>
<sequence>MNNHLIPVLVLSLVLAGCSSQGERRGVNDSIRIQVINSQLNTYFDDWRGTPYQYGGQGRSGLDCSAFVANAYRELFGVVLPRTTEQQASAGRAVAASKVQPGDLVLFKTGFFDRHIGIYNGNGSFIHASQSKGVTRSRLDNPYWQRAFWKVVRPVNLDN</sequence>
<name>A0A5P1RER2_9GAMM</name>
<keyword evidence="4" id="KW-0378">Hydrolase</keyword>
<dbReference type="PROSITE" id="PS51935">
    <property type="entry name" value="NLPC_P60"/>
    <property type="match status" value="1"/>
</dbReference>
<dbReference type="EMBL" id="CP043869">
    <property type="protein sequence ID" value="QEQ97761.1"/>
    <property type="molecule type" value="Genomic_DNA"/>
</dbReference>
<evidence type="ECO:0000256" key="1">
    <source>
        <dbReference type="ARBA" id="ARBA00007074"/>
    </source>
</evidence>
<feature type="domain" description="NlpC/P60" evidence="6">
    <location>
        <begin position="30"/>
        <end position="155"/>
    </location>
</feature>
<dbReference type="AlphaFoldDB" id="A0A5P1RER2"/>
<evidence type="ECO:0000259" key="6">
    <source>
        <dbReference type="PROSITE" id="PS51935"/>
    </source>
</evidence>
<evidence type="ECO:0000256" key="2">
    <source>
        <dbReference type="ARBA" id="ARBA00022670"/>
    </source>
</evidence>
<dbReference type="Proteomes" id="UP000324760">
    <property type="component" value="Chromosome"/>
</dbReference>
<keyword evidence="3" id="KW-0732">Signal</keyword>
<evidence type="ECO:0000256" key="3">
    <source>
        <dbReference type="ARBA" id="ARBA00022729"/>
    </source>
</evidence>
<dbReference type="Pfam" id="PF00877">
    <property type="entry name" value="NLPC_P60"/>
    <property type="match status" value="1"/>
</dbReference>
<evidence type="ECO:0000313" key="8">
    <source>
        <dbReference type="Proteomes" id="UP000324760"/>
    </source>
</evidence>
<dbReference type="InterPro" id="IPR052062">
    <property type="entry name" value="Murein_DD/LD_carboxypeptidase"/>
</dbReference>
<evidence type="ECO:0000256" key="5">
    <source>
        <dbReference type="ARBA" id="ARBA00022807"/>
    </source>
</evidence>
<dbReference type="KEGG" id="ncu:F0U83_14105"/>
<dbReference type="SUPFAM" id="SSF54001">
    <property type="entry name" value="Cysteine proteinases"/>
    <property type="match status" value="1"/>
</dbReference>
<evidence type="ECO:0000256" key="4">
    <source>
        <dbReference type="ARBA" id="ARBA00022801"/>
    </source>
</evidence>
<keyword evidence="8" id="KW-1185">Reference proteome</keyword>
<gene>
    <name evidence="7" type="ORF">F0U83_14105</name>
</gene>
<protein>
    <recommendedName>
        <fullName evidence="6">NlpC/P60 domain-containing protein</fullName>
    </recommendedName>
</protein>
<dbReference type="GO" id="GO:0008234">
    <property type="term" value="F:cysteine-type peptidase activity"/>
    <property type="evidence" value="ECO:0007669"/>
    <property type="project" value="UniProtKB-KW"/>
</dbReference>
<dbReference type="GO" id="GO:0006508">
    <property type="term" value="P:proteolysis"/>
    <property type="evidence" value="ECO:0007669"/>
    <property type="project" value="UniProtKB-KW"/>
</dbReference>